<gene>
    <name evidence="1" type="ORF">AV530_012129</name>
</gene>
<evidence type="ECO:0000313" key="1">
    <source>
        <dbReference type="EMBL" id="OPJ76028.1"/>
    </source>
</evidence>
<keyword evidence="2" id="KW-1185">Reference proteome</keyword>
<accession>A0A1V4JV12</accession>
<reference evidence="1 2" key="1">
    <citation type="submission" date="2016-02" db="EMBL/GenBank/DDBJ databases">
        <title>Band-tailed pigeon sequencing and assembly.</title>
        <authorList>
            <person name="Soares A.E."/>
            <person name="Novak B.J."/>
            <person name="Rice E.S."/>
            <person name="O'Connell B."/>
            <person name="Chang D."/>
            <person name="Weber S."/>
            <person name="Shapiro B."/>
        </authorList>
    </citation>
    <scope>NUCLEOTIDE SEQUENCE [LARGE SCALE GENOMIC DNA]</scope>
    <source>
        <strain evidence="1">BTP2013</strain>
        <tissue evidence="1">Blood</tissue>
    </source>
</reference>
<sequence>MGSIWASRCSGPTANISWQEWETHVSSHEEAEHGLLEKGDTQMHKEKEEGSCRLCSSLQDDPNLVFCRGSLEATCQVNSSSNSPEKGMKNQPLQIYSMLLRTQKKWCAK</sequence>
<evidence type="ECO:0000313" key="2">
    <source>
        <dbReference type="Proteomes" id="UP000190648"/>
    </source>
</evidence>
<protein>
    <submittedName>
        <fullName evidence="1">Uncharacterized protein</fullName>
    </submittedName>
</protein>
<name>A0A1V4JV12_PATFA</name>
<dbReference type="EMBL" id="LSYS01006159">
    <property type="protein sequence ID" value="OPJ76028.1"/>
    <property type="molecule type" value="Genomic_DNA"/>
</dbReference>
<proteinExistence type="predicted"/>
<comment type="caution">
    <text evidence="1">The sequence shown here is derived from an EMBL/GenBank/DDBJ whole genome shotgun (WGS) entry which is preliminary data.</text>
</comment>
<dbReference type="Proteomes" id="UP000190648">
    <property type="component" value="Unassembled WGS sequence"/>
</dbReference>
<organism evidence="1 2">
    <name type="scientific">Patagioenas fasciata monilis</name>
    <dbReference type="NCBI Taxonomy" id="372326"/>
    <lineage>
        <taxon>Eukaryota</taxon>
        <taxon>Metazoa</taxon>
        <taxon>Chordata</taxon>
        <taxon>Craniata</taxon>
        <taxon>Vertebrata</taxon>
        <taxon>Euteleostomi</taxon>
        <taxon>Archelosauria</taxon>
        <taxon>Archosauria</taxon>
        <taxon>Dinosauria</taxon>
        <taxon>Saurischia</taxon>
        <taxon>Theropoda</taxon>
        <taxon>Coelurosauria</taxon>
        <taxon>Aves</taxon>
        <taxon>Neognathae</taxon>
        <taxon>Neoaves</taxon>
        <taxon>Columbimorphae</taxon>
        <taxon>Columbiformes</taxon>
        <taxon>Columbidae</taxon>
        <taxon>Patagioenas</taxon>
    </lineage>
</organism>
<dbReference type="AlphaFoldDB" id="A0A1V4JV12"/>